<organism evidence="4 5">
    <name type="scientific">Beauveria bassiana</name>
    <name type="common">White muscardine disease fungus</name>
    <name type="synonym">Tritirachium shiotae</name>
    <dbReference type="NCBI Taxonomy" id="176275"/>
    <lineage>
        <taxon>Eukaryota</taxon>
        <taxon>Fungi</taxon>
        <taxon>Dikarya</taxon>
        <taxon>Ascomycota</taxon>
        <taxon>Pezizomycotina</taxon>
        <taxon>Sordariomycetes</taxon>
        <taxon>Hypocreomycetidae</taxon>
        <taxon>Hypocreales</taxon>
        <taxon>Cordycipitaceae</taxon>
        <taxon>Beauveria</taxon>
    </lineage>
</organism>
<dbReference type="EMBL" id="MRVG01000011">
    <property type="protein sequence ID" value="PMB64981.1"/>
    <property type="molecule type" value="Genomic_DNA"/>
</dbReference>
<dbReference type="GO" id="GO:0017057">
    <property type="term" value="F:6-phosphogluconolactonase activity"/>
    <property type="evidence" value="ECO:0007669"/>
    <property type="project" value="TreeGrafter"/>
</dbReference>
<dbReference type="SUPFAM" id="SSF51735">
    <property type="entry name" value="NAD(P)-binding Rossmann-fold domains"/>
    <property type="match status" value="1"/>
</dbReference>
<dbReference type="InterPro" id="IPR016040">
    <property type="entry name" value="NAD(P)-bd_dom"/>
</dbReference>
<feature type="chain" id="PRO_5014659503" evidence="2">
    <location>
        <begin position="18"/>
        <end position="594"/>
    </location>
</feature>
<dbReference type="SUPFAM" id="SSF51004">
    <property type="entry name" value="C-terminal (heme d1) domain of cytochrome cd1-nitrite reductase"/>
    <property type="match status" value="1"/>
</dbReference>
<dbReference type="InterPro" id="IPR050282">
    <property type="entry name" value="Cycloisomerase_2"/>
</dbReference>
<dbReference type="PANTHER" id="PTHR30344">
    <property type="entry name" value="6-PHOSPHOGLUCONOLACTONASE-RELATED"/>
    <property type="match status" value="1"/>
</dbReference>
<keyword evidence="2" id="KW-0732">Signal</keyword>
<dbReference type="Gene3D" id="3.40.50.720">
    <property type="entry name" value="NAD(P)-binding Rossmann-like Domain"/>
    <property type="match status" value="1"/>
</dbReference>
<gene>
    <name evidence="4" type="ORF">BM221_009168</name>
</gene>
<sequence length="594" mass="63817">MPHAIAFIGASSGCGLAALQHALAAGHTCIALCRVPSKLSAHFPSPPPNLTILTGNAHDSSSVASCLVHPSDPTRLVDAIHVSVGAQLDLATRTLSDPDVCKKAAACVLAALTSLRESGGRTGRPLYTAVSTTGISKFGRDVPLGMLPLYKLLLGAPHADKEVMEERMAASGERVVLVRPSFLKDGARPETRIRVGVEDLVKGVEKKEVGYFVAREDVGRWVYENLLREPDESRPGHVYLATYDAVTNKFAIIHDLAIPGCPAWLAVDHARSLVYIVDEDSHNFHRFHLDPSSDTPFSQKLTVDTACPGAVYLAFSQDKQRLLGAAFAGGAVDIWDVSDGVTLEKTIISDGKPGPVAHIQDAPHPHQVLLDPTGRFYVVPDLGTDEILVVDSKDDAFTISSRVTVGPPGSGPRHGAFYPVGASPATHYILLCELVNAVVVYALHYTDSTLEFIRVSETCSTGPGGPSVATARAGHLELLRDNKHLYVTNRLTGRASDSIAYLRVHTDGAHPRLEFVQGVPTCGLLPRMFCVLDAGRGNVMVANEESEFGLVLFERALDGGIKEPPKLRVEMSEFMDEAEMKAKPGNGPKFIMEL</sequence>
<feature type="domain" description="NAD(P)-binding" evidence="3">
    <location>
        <begin position="9"/>
        <end position="226"/>
    </location>
</feature>
<dbReference type="Proteomes" id="UP000235728">
    <property type="component" value="Unassembled WGS sequence"/>
</dbReference>
<dbReference type="InterPro" id="IPR036291">
    <property type="entry name" value="NAD(P)-bd_dom_sf"/>
</dbReference>
<proteinExistence type="inferred from homology"/>
<dbReference type="PANTHER" id="PTHR30344:SF1">
    <property type="entry name" value="6-PHOSPHOGLUCONOLACTONASE"/>
    <property type="match status" value="1"/>
</dbReference>
<comment type="caution">
    <text evidence="4">The sequence shown here is derived from an EMBL/GenBank/DDBJ whole genome shotgun (WGS) entry which is preliminary data.</text>
</comment>
<evidence type="ECO:0000313" key="4">
    <source>
        <dbReference type="EMBL" id="PMB64981.1"/>
    </source>
</evidence>
<reference evidence="4 5" key="1">
    <citation type="journal article" date="2016" name="Appl. Microbiol. Biotechnol.">
        <title>Characterization of T-DNA insertion mutants with decreased virulence in the entomopathogenic fungus Beauveria bassiana JEF-007.</title>
        <authorList>
            <person name="Kim S."/>
            <person name="Lee S.J."/>
            <person name="Nai Y.S."/>
            <person name="Yu J.S."/>
            <person name="Lee M.R."/>
            <person name="Yang Y.T."/>
            <person name="Kim J.S."/>
        </authorList>
    </citation>
    <scope>NUCLEOTIDE SEQUENCE [LARGE SCALE GENOMIC DNA]</scope>
    <source>
        <strain evidence="4 5">JEF-007</strain>
    </source>
</reference>
<dbReference type="Gene3D" id="2.130.10.10">
    <property type="entry name" value="YVTN repeat-like/Quinoprotein amine dehydrogenase"/>
    <property type="match status" value="1"/>
</dbReference>
<accession>A0A2N6NCH7</accession>
<dbReference type="InterPro" id="IPR015943">
    <property type="entry name" value="WD40/YVTN_repeat-like_dom_sf"/>
</dbReference>
<dbReference type="Pfam" id="PF13460">
    <property type="entry name" value="NAD_binding_10"/>
    <property type="match status" value="1"/>
</dbReference>
<name>A0A2N6NCH7_BEABA</name>
<dbReference type="Pfam" id="PF10282">
    <property type="entry name" value="Lactonase"/>
    <property type="match status" value="1"/>
</dbReference>
<evidence type="ECO:0000313" key="5">
    <source>
        <dbReference type="Proteomes" id="UP000235728"/>
    </source>
</evidence>
<dbReference type="AlphaFoldDB" id="A0A2N6NCH7"/>
<dbReference type="InterPro" id="IPR011048">
    <property type="entry name" value="Haem_d1_sf"/>
</dbReference>
<feature type="signal peptide" evidence="2">
    <location>
        <begin position="1"/>
        <end position="17"/>
    </location>
</feature>
<protein>
    <submittedName>
        <fullName evidence="4">Putative 6-phosphogluconolactonase</fullName>
    </submittedName>
</protein>
<evidence type="ECO:0000259" key="3">
    <source>
        <dbReference type="Pfam" id="PF13460"/>
    </source>
</evidence>
<evidence type="ECO:0000256" key="2">
    <source>
        <dbReference type="SAM" id="SignalP"/>
    </source>
</evidence>
<evidence type="ECO:0000256" key="1">
    <source>
        <dbReference type="ARBA" id="ARBA00005564"/>
    </source>
</evidence>
<comment type="similarity">
    <text evidence="1">Belongs to the cycloisomerase 2 family.</text>
</comment>
<dbReference type="InterPro" id="IPR019405">
    <property type="entry name" value="Lactonase_7-beta_prop"/>
</dbReference>